<reference evidence="9" key="1">
    <citation type="journal article" date="2019" name="Int. J. Syst. Evol. Microbiol.">
        <title>The Global Catalogue of Microorganisms (GCM) 10K type strain sequencing project: providing services to taxonomists for standard genome sequencing and annotation.</title>
        <authorList>
            <consortium name="The Broad Institute Genomics Platform"/>
            <consortium name="The Broad Institute Genome Sequencing Center for Infectious Disease"/>
            <person name="Wu L."/>
            <person name="Ma J."/>
        </authorList>
    </citation>
    <scope>NUCLEOTIDE SEQUENCE [LARGE SCALE GENOMIC DNA]</scope>
    <source>
        <strain evidence="9">CCUG 53816</strain>
    </source>
</reference>
<dbReference type="EC" id="3.6.5.n1" evidence="6"/>
<keyword evidence="8" id="KW-0251">Elongation factor</keyword>
<organism evidence="8 9">
    <name type="scientific">Helicobacter baculiformis</name>
    <dbReference type="NCBI Taxonomy" id="427351"/>
    <lineage>
        <taxon>Bacteria</taxon>
        <taxon>Pseudomonadati</taxon>
        <taxon>Campylobacterota</taxon>
        <taxon>Epsilonproteobacteria</taxon>
        <taxon>Campylobacterales</taxon>
        <taxon>Helicobacteraceae</taxon>
        <taxon>Helicobacter</taxon>
    </lineage>
</organism>
<keyword evidence="6" id="KW-1003">Cell membrane</keyword>
<gene>
    <name evidence="6 8" type="primary">lepA</name>
    <name evidence="8" type="ORF">ACFOPX_04840</name>
</gene>
<keyword evidence="4 6" id="KW-0648">Protein biosynthesis</keyword>
<dbReference type="PRINTS" id="PR00315">
    <property type="entry name" value="ELONGATNFCT"/>
</dbReference>
<evidence type="ECO:0000256" key="1">
    <source>
        <dbReference type="ARBA" id="ARBA00005454"/>
    </source>
</evidence>
<comment type="subcellular location">
    <subcellularLocation>
        <location evidence="6">Cell membrane</location>
        <topology evidence="6">Peripheral membrane protein</topology>
        <orientation evidence="6">Cytoplasmic side</orientation>
    </subcellularLocation>
</comment>
<dbReference type="InterPro" id="IPR035647">
    <property type="entry name" value="EFG_III/V"/>
</dbReference>
<evidence type="ECO:0000256" key="4">
    <source>
        <dbReference type="ARBA" id="ARBA00022917"/>
    </source>
</evidence>
<feature type="domain" description="Tr-type G" evidence="7">
    <location>
        <begin position="3"/>
        <end position="184"/>
    </location>
</feature>
<dbReference type="SMART" id="SM00838">
    <property type="entry name" value="EFG_C"/>
    <property type="match status" value="1"/>
</dbReference>
<dbReference type="HAMAP" id="MF_00071">
    <property type="entry name" value="LepA"/>
    <property type="match status" value="1"/>
</dbReference>
<dbReference type="Gene3D" id="3.30.70.870">
    <property type="entry name" value="Elongation Factor G (Translational Gtpase), domain 3"/>
    <property type="match status" value="1"/>
</dbReference>
<evidence type="ECO:0000313" key="8">
    <source>
        <dbReference type="EMBL" id="MFC3847859.1"/>
    </source>
</evidence>
<dbReference type="Proteomes" id="UP001595783">
    <property type="component" value="Unassembled WGS sequence"/>
</dbReference>
<evidence type="ECO:0000256" key="5">
    <source>
        <dbReference type="ARBA" id="ARBA00023134"/>
    </source>
</evidence>
<dbReference type="Gene3D" id="3.30.70.2570">
    <property type="entry name" value="Elongation factor 4, C-terminal domain"/>
    <property type="match status" value="1"/>
</dbReference>
<dbReference type="SUPFAM" id="SSF54980">
    <property type="entry name" value="EF-G C-terminal domain-like"/>
    <property type="match status" value="2"/>
</dbReference>
<dbReference type="Pfam" id="PF00679">
    <property type="entry name" value="EFG_C"/>
    <property type="match status" value="1"/>
</dbReference>
<dbReference type="CDD" id="cd01890">
    <property type="entry name" value="LepA"/>
    <property type="match status" value="1"/>
</dbReference>
<dbReference type="InterPro" id="IPR009000">
    <property type="entry name" value="Transl_B-barrel_sf"/>
</dbReference>
<dbReference type="InterPro" id="IPR000640">
    <property type="entry name" value="EFG_V-like"/>
</dbReference>
<dbReference type="InterPro" id="IPR038363">
    <property type="entry name" value="LepA_C_sf"/>
</dbReference>
<dbReference type="NCBIfam" id="TIGR01393">
    <property type="entry name" value="lepA"/>
    <property type="match status" value="1"/>
</dbReference>
<dbReference type="SUPFAM" id="SSF50447">
    <property type="entry name" value="Translation proteins"/>
    <property type="match status" value="1"/>
</dbReference>
<keyword evidence="3 6" id="KW-0378">Hydrolase</keyword>
<dbReference type="SUPFAM" id="SSF52540">
    <property type="entry name" value="P-loop containing nucleoside triphosphate hydrolases"/>
    <property type="match status" value="1"/>
</dbReference>
<dbReference type="Pfam" id="PF00009">
    <property type="entry name" value="GTP_EFTU"/>
    <property type="match status" value="1"/>
</dbReference>
<dbReference type="GO" id="GO:0003746">
    <property type="term" value="F:translation elongation factor activity"/>
    <property type="evidence" value="ECO:0007669"/>
    <property type="project" value="UniProtKB-KW"/>
</dbReference>
<dbReference type="PANTHER" id="PTHR43512:SF4">
    <property type="entry name" value="TRANSLATION FACTOR GUF1 HOMOLOG, CHLOROPLASTIC"/>
    <property type="match status" value="1"/>
</dbReference>
<comment type="catalytic activity">
    <reaction evidence="6">
        <text>GTP + H2O = GDP + phosphate + H(+)</text>
        <dbReference type="Rhea" id="RHEA:19669"/>
        <dbReference type="ChEBI" id="CHEBI:15377"/>
        <dbReference type="ChEBI" id="CHEBI:15378"/>
        <dbReference type="ChEBI" id="CHEBI:37565"/>
        <dbReference type="ChEBI" id="CHEBI:43474"/>
        <dbReference type="ChEBI" id="CHEBI:58189"/>
        <dbReference type="EC" id="3.6.5.n1"/>
    </reaction>
</comment>
<evidence type="ECO:0000259" key="7">
    <source>
        <dbReference type="PROSITE" id="PS51722"/>
    </source>
</evidence>
<dbReference type="Gene3D" id="3.40.50.300">
    <property type="entry name" value="P-loop containing nucleotide triphosphate hydrolases"/>
    <property type="match status" value="1"/>
</dbReference>
<protein>
    <recommendedName>
        <fullName evidence="6">Elongation factor 4</fullName>
        <shortName evidence="6">EF-4</shortName>
        <ecNumber evidence="6">3.6.5.n1</ecNumber>
    </recommendedName>
    <alternativeName>
        <fullName evidence="6">Ribosomal back-translocase LepA</fullName>
    </alternativeName>
</protein>
<dbReference type="GO" id="GO:0016787">
    <property type="term" value="F:hydrolase activity"/>
    <property type="evidence" value="ECO:0007669"/>
    <property type="project" value="UniProtKB-KW"/>
</dbReference>
<dbReference type="InterPro" id="IPR000795">
    <property type="entry name" value="T_Tr_GTP-bd_dom"/>
</dbReference>
<evidence type="ECO:0000256" key="2">
    <source>
        <dbReference type="ARBA" id="ARBA00022741"/>
    </source>
</evidence>
<comment type="similarity">
    <text evidence="1 6">Belongs to the TRAFAC class translation factor GTPase superfamily. Classic translation factor GTPase family. LepA subfamily.</text>
</comment>
<dbReference type="RefSeq" id="WP_104752862.1">
    <property type="nucleotide sequence ID" value="NZ_FZMF01000057.1"/>
</dbReference>
<keyword evidence="6" id="KW-0472">Membrane</keyword>
<dbReference type="Gene3D" id="3.30.70.240">
    <property type="match status" value="1"/>
</dbReference>
<dbReference type="PROSITE" id="PS00301">
    <property type="entry name" value="G_TR_1"/>
    <property type="match status" value="1"/>
</dbReference>
<keyword evidence="9" id="KW-1185">Reference proteome</keyword>
<dbReference type="Pfam" id="PF06421">
    <property type="entry name" value="LepA_C"/>
    <property type="match status" value="1"/>
</dbReference>
<accession>A0ABV7ZH29</accession>
<name>A0ABV7ZH29_9HELI</name>
<proteinExistence type="inferred from homology"/>
<dbReference type="InterPro" id="IPR027417">
    <property type="entry name" value="P-loop_NTPase"/>
</dbReference>
<dbReference type="InterPro" id="IPR013842">
    <property type="entry name" value="LepA_CTD"/>
</dbReference>
<sequence>MQEYIRNFSIIAHIDHGKSTLADCLIQACKGLEAREMTSQVLDTMDIEKERGITIKAQSVRLGYRFKGVDYILNLIDTPGHVDFSYEVSRSLHACEGALLVVDATQGVEAQTIANVYIAMDNHLEILPVLNKIDLPNADVQAVKQDIEDTIALDCSEACCVSAKNALGITQLLEKIITQIPPPTGDPSAPTKALIYDSWFDNYLGALALVRLKEGRLEVNQEVLVMGSQKRHSVLGLYYPHPLHKIQTRALECGEIGIIALGSKNLTDIAVGDTITDAHTPTTQAIEGFIPAKPFVFAGLYPIESDQFEALRDALLKLQLNDAALQFEPESSIALGFGFRVGFLGLLHMEVIKERLEREFKLDLIATAPTVVYEVRLQNGQVVMVQNPSELPPEGSIACIKEPFVRASIITPSDYLGNLISLLNKRRGVQEKMEYLNQNRVLLTYAIPSNEIVMDFYDKLKSCTKGYASFDYEPIDYQEGDLVKLDIRVASEVVDALSIIVDRSKAYEKGKALVESMKALIPRQLFEVAIQASIGNKIIARETVKSVGKNVTAKCYGGDITRKRKLLEKQKEGKKRMKAIGKVHLPQEAFLAILKVD</sequence>
<comment type="function">
    <text evidence="6">Required for accurate and efficient protein synthesis under certain stress conditions. May act as a fidelity factor of the translation reaction, by catalyzing a one-codon backward translocation of tRNAs on improperly translocated ribosomes. Back-translocation proceeds from a post-translocation (POST) complex to a pre-translocation (PRE) complex, thus giving elongation factor G a second chance to translocate the tRNAs correctly. Binds to ribosomes in a GTP-dependent manner.</text>
</comment>
<evidence type="ECO:0000313" key="9">
    <source>
        <dbReference type="Proteomes" id="UP001595783"/>
    </source>
</evidence>
<evidence type="ECO:0000256" key="3">
    <source>
        <dbReference type="ARBA" id="ARBA00022801"/>
    </source>
</evidence>
<dbReference type="InterPro" id="IPR031157">
    <property type="entry name" value="G_TR_CS"/>
</dbReference>
<dbReference type="PROSITE" id="PS51722">
    <property type="entry name" value="G_TR_2"/>
    <property type="match status" value="1"/>
</dbReference>
<dbReference type="InterPro" id="IPR005225">
    <property type="entry name" value="Small_GTP-bd"/>
</dbReference>
<dbReference type="Gene3D" id="2.40.30.10">
    <property type="entry name" value="Translation factors"/>
    <property type="match status" value="1"/>
</dbReference>
<dbReference type="CDD" id="cd03709">
    <property type="entry name" value="lepA_C"/>
    <property type="match status" value="1"/>
</dbReference>
<feature type="binding site" evidence="6">
    <location>
        <begin position="15"/>
        <end position="20"/>
    </location>
    <ligand>
        <name>GTP</name>
        <dbReference type="ChEBI" id="CHEBI:37565"/>
    </ligand>
</feature>
<dbReference type="NCBIfam" id="TIGR00231">
    <property type="entry name" value="small_GTP"/>
    <property type="match status" value="1"/>
</dbReference>
<dbReference type="Pfam" id="PF03144">
    <property type="entry name" value="GTP_EFTU_D2"/>
    <property type="match status" value="1"/>
</dbReference>
<evidence type="ECO:0000256" key="6">
    <source>
        <dbReference type="HAMAP-Rule" id="MF_00071"/>
    </source>
</evidence>
<dbReference type="InterPro" id="IPR004161">
    <property type="entry name" value="EFTu-like_2"/>
</dbReference>
<dbReference type="CDD" id="cd16260">
    <property type="entry name" value="EF4_III"/>
    <property type="match status" value="1"/>
</dbReference>
<dbReference type="PANTHER" id="PTHR43512">
    <property type="entry name" value="TRANSLATION FACTOR GUF1-RELATED"/>
    <property type="match status" value="1"/>
</dbReference>
<dbReference type="EMBL" id="JBHRZO010000027">
    <property type="protein sequence ID" value="MFC3847859.1"/>
    <property type="molecule type" value="Genomic_DNA"/>
</dbReference>
<dbReference type="InterPro" id="IPR006297">
    <property type="entry name" value="EF-4"/>
</dbReference>
<feature type="binding site" evidence="6">
    <location>
        <begin position="131"/>
        <end position="134"/>
    </location>
    <ligand>
        <name>GTP</name>
        <dbReference type="ChEBI" id="CHEBI:37565"/>
    </ligand>
</feature>
<keyword evidence="5 6" id="KW-0342">GTP-binding</keyword>
<comment type="caution">
    <text evidence="8">The sequence shown here is derived from an EMBL/GenBank/DDBJ whole genome shotgun (WGS) entry which is preliminary data.</text>
</comment>
<keyword evidence="2 6" id="KW-0547">Nucleotide-binding</keyword>
<dbReference type="InterPro" id="IPR035654">
    <property type="entry name" value="LepA_IV"/>
</dbReference>